<dbReference type="InterPro" id="IPR027417">
    <property type="entry name" value="P-loop_NTPase"/>
</dbReference>
<gene>
    <name evidence="2" type="ORF">P691DRAFT_614340</name>
</gene>
<evidence type="ECO:0000259" key="1">
    <source>
        <dbReference type="Pfam" id="PF01926"/>
    </source>
</evidence>
<comment type="caution">
    <text evidence="2">The sequence shown here is derived from an EMBL/GenBank/DDBJ whole genome shotgun (WGS) entry which is preliminary data.</text>
</comment>
<sequence>IGPTGAGKSSFISTTVDQDKGIGHSLESCTSEISAIRVQVPGEDFGLVLVDTPGFDDTYKSDLQILELISDWLERAGRKRILLSGILYFHRISDNRMARTPLKCLEMFEKLCGHNASSHIVMVTTMWDKLGEDEIGERREDELKSTFWAPMLKRGSTIERYKNTKESAWNILEHFLGAPRERQELRLQRELIDMERTLPSTAAGKELSKTINDFVKKQGSLMRTLQEQMNKPDMDKDVMALLQEQYEELERQRRDLLKDVDVLRVPMNKKL</sequence>
<evidence type="ECO:0000313" key="2">
    <source>
        <dbReference type="EMBL" id="KAF9449504.1"/>
    </source>
</evidence>
<feature type="non-terminal residue" evidence="2">
    <location>
        <position position="271"/>
    </location>
</feature>
<dbReference type="GO" id="GO:0005525">
    <property type="term" value="F:GTP binding"/>
    <property type="evidence" value="ECO:0007669"/>
    <property type="project" value="InterPro"/>
</dbReference>
<organism evidence="2 3">
    <name type="scientific">Macrolepiota fuliginosa MF-IS2</name>
    <dbReference type="NCBI Taxonomy" id="1400762"/>
    <lineage>
        <taxon>Eukaryota</taxon>
        <taxon>Fungi</taxon>
        <taxon>Dikarya</taxon>
        <taxon>Basidiomycota</taxon>
        <taxon>Agaricomycotina</taxon>
        <taxon>Agaricomycetes</taxon>
        <taxon>Agaricomycetidae</taxon>
        <taxon>Agaricales</taxon>
        <taxon>Agaricineae</taxon>
        <taxon>Agaricaceae</taxon>
        <taxon>Macrolepiota</taxon>
    </lineage>
</organism>
<keyword evidence="3" id="KW-1185">Reference proteome</keyword>
<dbReference type="SUPFAM" id="SSF52540">
    <property type="entry name" value="P-loop containing nucleoside triphosphate hydrolases"/>
    <property type="match status" value="1"/>
</dbReference>
<dbReference type="CDD" id="cd00882">
    <property type="entry name" value="Ras_like_GTPase"/>
    <property type="match status" value="1"/>
</dbReference>
<dbReference type="InterPro" id="IPR006073">
    <property type="entry name" value="GTP-bd"/>
</dbReference>
<reference evidence="2" key="1">
    <citation type="submission" date="2020-11" db="EMBL/GenBank/DDBJ databases">
        <authorList>
            <consortium name="DOE Joint Genome Institute"/>
            <person name="Ahrendt S."/>
            <person name="Riley R."/>
            <person name="Andreopoulos W."/>
            <person name="Labutti K."/>
            <person name="Pangilinan J."/>
            <person name="Ruiz-Duenas F.J."/>
            <person name="Barrasa J.M."/>
            <person name="Sanchez-Garcia M."/>
            <person name="Camarero S."/>
            <person name="Miyauchi S."/>
            <person name="Serrano A."/>
            <person name="Linde D."/>
            <person name="Babiker R."/>
            <person name="Drula E."/>
            <person name="Ayuso-Fernandez I."/>
            <person name="Pacheco R."/>
            <person name="Padilla G."/>
            <person name="Ferreira P."/>
            <person name="Barriuso J."/>
            <person name="Kellner H."/>
            <person name="Castanera R."/>
            <person name="Alfaro M."/>
            <person name="Ramirez L."/>
            <person name="Pisabarro A.G."/>
            <person name="Kuo A."/>
            <person name="Tritt A."/>
            <person name="Lipzen A."/>
            <person name="He G."/>
            <person name="Yan M."/>
            <person name="Ng V."/>
            <person name="Cullen D."/>
            <person name="Martin F."/>
            <person name="Rosso M.-N."/>
            <person name="Henrissat B."/>
            <person name="Hibbett D."/>
            <person name="Martinez A.T."/>
            <person name="Grigoriev I.V."/>
        </authorList>
    </citation>
    <scope>NUCLEOTIDE SEQUENCE</scope>
    <source>
        <strain evidence="2">MF-IS2</strain>
    </source>
</reference>
<dbReference type="Pfam" id="PF01926">
    <property type="entry name" value="MMR_HSR1"/>
    <property type="match status" value="1"/>
</dbReference>
<accession>A0A9P5XFP4</accession>
<dbReference type="Gene3D" id="3.40.50.300">
    <property type="entry name" value="P-loop containing nucleotide triphosphate hydrolases"/>
    <property type="match status" value="1"/>
</dbReference>
<name>A0A9P5XFP4_9AGAR</name>
<dbReference type="AlphaFoldDB" id="A0A9P5XFP4"/>
<feature type="domain" description="G" evidence="1">
    <location>
        <begin position="1"/>
        <end position="59"/>
    </location>
</feature>
<dbReference type="Proteomes" id="UP000807342">
    <property type="component" value="Unassembled WGS sequence"/>
</dbReference>
<feature type="non-terminal residue" evidence="2">
    <location>
        <position position="1"/>
    </location>
</feature>
<dbReference type="EMBL" id="MU151128">
    <property type="protein sequence ID" value="KAF9449504.1"/>
    <property type="molecule type" value="Genomic_DNA"/>
</dbReference>
<dbReference type="OrthoDB" id="8954335at2759"/>
<proteinExistence type="predicted"/>
<evidence type="ECO:0000313" key="3">
    <source>
        <dbReference type="Proteomes" id="UP000807342"/>
    </source>
</evidence>
<protein>
    <recommendedName>
        <fullName evidence="1">G domain-containing protein</fullName>
    </recommendedName>
</protein>